<feature type="compositionally biased region" description="Basic and acidic residues" evidence="1">
    <location>
        <begin position="24"/>
        <end position="41"/>
    </location>
</feature>
<organism evidence="2 3">
    <name type="scientific">Tectimicrobiota bacterium</name>
    <dbReference type="NCBI Taxonomy" id="2528274"/>
    <lineage>
        <taxon>Bacteria</taxon>
        <taxon>Pseudomonadati</taxon>
        <taxon>Nitrospinota/Tectimicrobiota group</taxon>
        <taxon>Candidatus Tectimicrobiota</taxon>
    </lineage>
</organism>
<evidence type="ECO:0000256" key="1">
    <source>
        <dbReference type="SAM" id="MobiDB-lite"/>
    </source>
</evidence>
<feature type="region of interest" description="Disordered" evidence="1">
    <location>
        <begin position="22"/>
        <end position="64"/>
    </location>
</feature>
<dbReference type="Proteomes" id="UP000712673">
    <property type="component" value="Unassembled WGS sequence"/>
</dbReference>
<reference evidence="2" key="1">
    <citation type="submission" date="2019-03" db="EMBL/GenBank/DDBJ databases">
        <title>Lake Tanganyika Metagenome-Assembled Genomes (MAGs).</title>
        <authorList>
            <person name="Tran P."/>
        </authorList>
    </citation>
    <scope>NUCLEOTIDE SEQUENCE</scope>
    <source>
        <strain evidence="2">K_DeepCast_65m_m2_066</strain>
    </source>
</reference>
<name>A0A937W4T8_UNCTE</name>
<dbReference type="AlphaFoldDB" id="A0A937W4T8"/>
<sequence>MEYSVNQINNLLRTYPQHLKVRPSLREEETSASRDAGHVDRISISPEGKRLFQTATRPQGTPDK</sequence>
<evidence type="ECO:0000313" key="2">
    <source>
        <dbReference type="EMBL" id="MBM3226998.1"/>
    </source>
</evidence>
<proteinExistence type="predicted"/>
<evidence type="ECO:0000313" key="3">
    <source>
        <dbReference type="Proteomes" id="UP000712673"/>
    </source>
</evidence>
<gene>
    <name evidence="2" type="ORF">FJZ47_24795</name>
</gene>
<comment type="caution">
    <text evidence="2">The sequence shown here is derived from an EMBL/GenBank/DDBJ whole genome shotgun (WGS) entry which is preliminary data.</text>
</comment>
<dbReference type="EMBL" id="VGLS01001143">
    <property type="protein sequence ID" value="MBM3226998.1"/>
    <property type="molecule type" value="Genomic_DNA"/>
</dbReference>
<protein>
    <submittedName>
        <fullName evidence="2">Uncharacterized protein</fullName>
    </submittedName>
</protein>
<feature type="compositionally biased region" description="Polar residues" evidence="1">
    <location>
        <begin position="53"/>
        <end position="64"/>
    </location>
</feature>
<accession>A0A937W4T8</accession>